<evidence type="ECO:0000313" key="5">
    <source>
        <dbReference type="Proteomes" id="UP000219215"/>
    </source>
</evidence>
<dbReference type="InterPro" id="IPR027783">
    <property type="entry name" value="Bacterial_PH-related"/>
</dbReference>
<gene>
    <name evidence="4" type="ORF">DPRO_3421</name>
</gene>
<dbReference type="AlphaFoldDB" id="A0A2C8FCW3"/>
<feature type="signal peptide" evidence="2">
    <location>
        <begin position="1"/>
        <end position="25"/>
    </location>
</feature>
<keyword evidence="2" id="KW-0732">Signal</keyword>
<evidence type="ECO:0000259" key="3">
    <source>
        <dbReference type="Pfam" id="PF10882"/>
    </source>
</evidence>
<keyword evidence="1" id="KW-0812">Transmembrane</keyword>
<sequence length="173" mass="18976">MAKSYKVPMNKTVLTFFLLCVAAVAATVTWSFNSGLTWTAICLIAVAGPLSAFYWYMLYITPKRATITVADEGILLSAPPFASAVIPWASVTKTMPVNLVTDEDFHAVKTKKFMHFAGYRSGIIEIKNNQEAVIVANRADVICIQTEERFYLLGPSDMEGFSESVNAGMSQMA</sequence>
<dbReference type="OrthoDB" id="5464967at2"/>
<keyword evidence="1" id="KW-1133">Transmembrane helix</keyword>
<dbReference type="Proteomes" id="UP000219215">
    <property type="component" value="Chromosome DPRO"/>
</dbReference>
<evidence type="ECO:0000313" key="4">
    <source>
        <dbReference type="EMBL" id="SOB60336.1"/>
    </source>
</evidence>
<feature type="transmembrane region" description="Helical" evidence="1">
    <location>
        <begin position="35"/>
        <end position="56"/>
    </location>
</feature>
<evidence type="ECO:0000256" key="1">
    <source>
        <dbReference type="SAM" id="Phobius"/>
    </source>
</evidence>
<name>A0A2C8FCW3_9BACT</name>
<organism evidence="4 5">
    <name type="scientific">Pseudodesulfovibrio profundus</name>
    <dbReference type="NCBI Taxonomy" id="57320"/>
    <lineage>
        <taxon>Bacteria</taxon>
        <taxon>Pseudomonadati</taxon>
        <taxon>Thermodesulfobacteriota</taxon>
        <taxon>Desulfovibrionia</taxon>
        <taxon>Desulfovibrionales</taxon>
        <taxon>Desulfovibrionaceae</taxon>
    </lineage>
</organism>
<protein>
    <recommendedName>
        <fullName evidence="3">Bacterial Pleckstrin homology domain-containing protein</fullName>
    </recommendedName>
</protein>
<feature type="chain" id="PRO_5011999451" description="Bacterial Pleckstrin homology domain-containing protein" evidence="2">
    <location>
        <begin position="26"/>
        <end position="173"/>
    </location>
</feature>
<reference evidence="5" key="1">
    <citation type="submission" date="2017-09" db="EMBL/GenBank/DDBJ databases">
        <authorList>
            <person name="Regsiter A."/>
            <person name="William W."/>
        </authorList>
    </citation>
    <scope>NUCLEOTIDE SEQUENCE [LARGE SCALE GENOMIC DNA]</scope>
    <source>
        <strain evidence="5">500-1</strain>
    </source>
</reference>
<feature type="domain" description="Bacterial Pleckstrin homology" evidence="3">
    <location>
        <begin position="68"/>
        <end position="166"/>
    </location>
</feature>
<dbReference type="KEGG" id="pprf:DPRO_3421"/>
<evidence type="ECO:0000256" key="2">
    <source>
        <dbReference type="SAM" id="SignalP"/>
    </source>
</evidence>
<proteinExistence type="predicted"/>
<dbReference type="Pfam" id="PF10882">
    <property type="entry name" value="bPH_5"/>
    <property type="match status" value="1"/>
</dbReference>
<accession>A0A2C8FCW3</accession>
<keyword evidence="1" id="KW-0472">Membrane</keyword>
<dbReference type="EMBL" id="LT907975">
    <property type="protein sequence ID" value="SOB60336.1"/>
    <property type="molecule type" value="Genomic_DNA"/>
</dbReference>
<keyword evidence="5" id="KW-1185">Reference proteome</keyword>
<dbReference type="RefSeq" id="WP_097013075.1">
    <property type="nucleotide sequence ID" value="NZ_LT907975.1"/>
</dbReference>